<keyword evidence="2" id="KW-1185">Reference proteome</keyword>
<dbReference type="Proteomes" id="UP001567538">
    <property type="component" value="Unassembled WGS sequence"/>
</dbReference>
<dbReference type="EMBL" id="JBEAFC010000007">
    <property type="protein sequence ID" value="KAL1549074.1"/>
    <property type="molecule type" value="Genomic_DNA"/>
</dbReference>
<comment type="caution">
    <text evidence="1">The sequence shown here is derived from an EMBL/GenBank/DDBJ whole genome shotgun (WGS) entry which is preliminary data.</text>
</comment>
<protein>
    <submittedName>
        <fullName evidence="1">Uncharacterized protein</fullName>
    </submittedName>
</protein>
<proteinExistence type="predicted"/>
<evidence type="ECO:0000313" key="1">
    <source>
        <dbReference type="EMBL" id="KAL1549074.1"/>
    </source>
</evidence>
<dbReference type="AlphaFoldDB" id="A0ABD1GYL8"/>
<sequence length="66" mass="7611">MCFPARLSFSNFNEVEALSEPPFFVFDEIGQLSLRSVCIFCEKTKLVRYCWEQIGSYADVCEDEDG</sequence>
<gene>
    <name evidence="1" type="ORF">AAHA92_17221</name>
</gene>
<reference evidence="1 2" key="1">
    <citation type="submission" date="2024-06" db="EMBL/GenBank/DDBJ databases">
        <title>A chromosome level genome sequence of Diviner's sage (Salvia divinorum).</title>
        <authorList>
            <person name="Ford S.A."/>
            <person name="Ro D.-K."/>
            <person name="Ness R.W."/>
            <person name="Phillips M.A."/>
        </authorList>
    </citation>
    <scope>NUCLEOTIDE SEQUENCE [LARGE SCALE GENOMIC DNA]</scope>
    <source>
        <strain evidence="1">SAF-2024a</strain>
        <tissue evidence="1">Leaf</tissue>
    </source>
</reference>
<accession>A0ABD1GYL8</accession>
<organism evidence="1 2">
    <name type="scientific">Salvia divinorum</name>
    <name type="common">Maria pastora</name>
    <name type="synonym">Diviner's sage</name>
    <dbReference type="NCBI Taxonomy" id="28513"/>
    <lineage>
        <taxon>Eukaryota</taxon>
        <taxon>Viridiplantae</taxon>
        <taxon>Streptophyta</taxon>
        <taxon>Embryophyta</taxon>
        <taxon>Tracheophyta</taxon>
        <taxon>Spermatophyta</taxon>
        <taxon>Magnoliopsida</taxon>
        <taxon>eudicotyledons</taxon>
        <taxon>Gunneridae</taxon>
        <taxon>Pentapetalae</taxon>
        <taxon>asterids</taxon>
        <taxon>lamiids</taxon>
        <taxon>Lamiales</taxon>
        <taxon>Lamiaceae</taxon>
        <taxon>Nepetoideae</taxon>
        <taxon>Mentheae</taxon>
        <taxon>Salviinae</taxon>
        <taxon>Salvia</taxon>
        <taxon>Salvia subgen. Calosphace</taxon>
    </lineage>
</organism>
<evidence type="ECO:0000313" key="2">
    <source>
        <dbReference type="Proteomes" id="UP001567538"/>
    </source>
</evidence>
<name>A0ABD1GYL8_SALDI</name>